<evidence type="ECO:0000256" key="11">
    <source>
        <dbReference type="ARBA" id="ARBA00023224"/>
    </source>
</evidence>
<dbReference type="PANTHER" id="PTHR24225:SF0">
    <property type="entry name" value="N-FORMYL PEPTIDE RECEPTOR 2"/>
    <property type="match status" value="1"/>
</dbReference>
<keyword evidence="4 14" id="KW-0812">Transmembrane</keyword>
<feature type="transmembrane region" description="Helical" evidence="14">
    <location>
        <begin position="144"/>
        <end position="162"/>
    </location>
</feature>
<keyword evidence="7 14" id="KW-0472">Membrane</keyword>
<dbReference type="STRING" id="10141.ENSCPOP00000029222"/>
<evidence type="ECO:0000256" key="14">
    <source>
        <dbReference type="SAM" id="Phobius"/>
    </source>
</evidence>
<dbReference type="GO" id="GO:0006935">
    <property type="term" value="P:chemotaxis"/>
    <property type="evidence" value="ECO:0007669"/>
    <property type="project" value="UniProtKB-KW"/>
</dbReference>
<dbReference type="InParanoid" id="A0A286XUL2"/>
<organism evidence="16 17">
    <name type="scientific">Cavia porcellus</name>
    <name type="common">Guinea pig</name>
    <dbReference type="NCBI Taxonomy" id="10141"/>
    <lineage>
        <taxon>Eukaryota</taxon>
        <taxon>Metazoa</taxon>
        <taxon>Chordata</taxon>
        <taxon>Craniata</taxon>
        <taxon>Vertebrata</taxon>
        <taxon>Euteleostomi</taxon>
        <taxon>Mammalia</taxon>
        <taxon>Eutheria</taxon>
        <taxon>Euarchontoglires</taxon>
        <taxon>Glires</taxon>
        <taxon>Rodentia</taxon>
        <taxon>Hystricomorpha</taxon>
        <taxon>Caviidae</taxon>
        <taxon>Cavia</taxon>
    </lineage>
</organism>
<proteinExistence type="inferred from homology"/>
<evidence type="ECO:0000256" key="2">
    <source>
        <dbReference type="ARBA" id="ARBA00022475"/>
    </source>
</evidence>
<feature type="domain" description="G-protein coupled receptors family 1 profile" evidence="15">
    <location>
        <begin position="42"/>
        <end position="300"/>
    </location>
</feature>
<keyword evidence="11" id="KW-0807">Transducer</keyword>
<evidence type="ECO:0000256" key="13">
    <source>
        <dbReference type="SAM" id="MobiDB-lite"/>
    </source>
</evidence>
<dbReference type="PROSITE" id="PS50262">
    <property type="entry name" value="G_PROTEIN_RECEP_F1_2"/>
    <property type="match status" value="1"/>
</dbReference>
<keyword evidence="2" id="KW-1003">Cell membrane</keyword>
<keyword evidence="17" id="KW-1185">Reference proteome</keyword>
<dbReference type="VEuPathDB" id="HostDB:ENSCPOG00000039638"/>
<evidence type="ECO:0000256" key="10">
    <source>
        <dbReference type="ARBA" id="ARBA00023180"/>
    </source>
</evidence>
<comment type="subcellular location">
    <subcellularLocation>
        <location evidence="1">Cell membrane</location>
        <topology evidence="1">Multi-pass membrane protein</topology>
    </subcellularLocation>
</comment>
<dbReference type="PANTHER" id="PTHR24225">
    <property type="entry name" value="CHEMOTACTIC RECEPTOR"/>
    <property type="match status" value="1"/>
</dbReference>
<evidence type="ECO:0000256" key="4">
    <source>
        <dbReference type="ARBA" id="ARBA00022692"/>
    </source>
</evidence>
<evidence type="ECO:0000256" key="6">
    <source>
        <dbReference type="ARBA" id="ARBA00023040"/>
    </source>
</evidence>
<keyword evidence="8" id="KW-1015">Disulfide bond</keyword>
<dbReference type="Bgee" id="ENSCPOG00000039638">
    <property type="expression patterns" value="Expressed in adrenal gland and 1 other cell type or tissue"/>
</dbReference>
<dbReference type="GO" id="GO:0007204">
    <property type="term" value="P:positive regulation of cytosolic calcium ion concentration"/>
    <property type="evidence" value="ECO:0007669"/>
    <property type="project" value="TreeGrafter"/>
</dbReference>
<gene>
    <name evidence="16" type="primary">LOC100735441</name>
</gene>
<dbReference type="EMBL" id="AAKN02046369">
    <property type="status" value="NOT_ANNOTATED_CDS"/>
    <property type="molecule type" value="Genomic_DNA"/>
</dbReference>
<dbReference type="Gene3D" id="1.20.1070.10">
    <property type="entry name" value="Rhodopsin 7-helix transmembrane proteins"/>
    <property type="match status" value="1"/>
</dbReference>
<dbReference type="AlphaFoldDB" id="A0A286XUL2"/>
<feature type="transmembrane region" description="Helical" evidence="14">
    <location>
        <begin position="239"/>
        <end position="267"/>
    </location>
</feature>
<protein>
    <submittedName>
        <fullName evidence="16">Formyl peptide receptor 3</fullName>
    </submittedName>
</protein>
<keyword evidence="9" id="KW-0675">Receptor</keyword>
<dbReference type="OMA" id="LACFNSC"/>
<feature type="transmembrane region" description="Helical" evidence="14">
    <location>
        <begin position="192"/>
        <end position="218"/>
    </location>
</feature>
<evidence type="ECO:0000259" key="15">
    <source>
        <dbReference type="PROSITE" id="PS50262"/>
    </source>
</evidence>
<dbReference type="PRINTS" id="PR00526">
    <property type="entry name" value="FMETLEUPHER"/>
</dbReference>
<dbReference type="GeneID" id="100735441"/>
<feature type="transmembrane region" description="Helical" evidence="14">
    <location>
        <begin position="62"/>
        <end position="90"/>
    </location>
</feature>
<evidence type="ECO:0000256" key="1">
    <source>
        <dbReference type="ARBA" id="ARBA00004651"/>
    </source>
</evidence>
<evidence type="ECO:0000256" key="12">
    <source>
        <dbReference type="ARBA" id="ARBA00025736"/>
    </source>
</evidence>
<keyword evidence="5 14" id="KW-1133">Transmembrane helix</keyword>
<dbReference type="SUPFAM" id="SSF81321">
    <property type="entry name" value="Family A G protein-coupled receptor-like"/>
    <property type="match status" value="1"/>
</dbReference>
<reference evidence="16" key="3">
    <citation type="submission" date="2025-09" db="UniProtKB">
        <authorList>
            <consortium name="Ensembl"/>
        </authorList>
    </citation>
    <scope>IDENTIFICATION</scope>
    <source>
        <strain evidence="16">2N</strain>
    </source>
</reference>
<dbReference type="PRINTS" id="PR00237">
    <property type="entry name" value="GPCRRHODOPSN"/>
</dbReference>
<reference evidence="17" key="1">
    <citation type="journal article" date="2011" name="Nature">
        <title>A high-resolution map of human evolutionary constraint using 29 mammals.</title>
        <authorList>
            <person name="Lindblad-Toh K."/>
            <person name="Garber M."/>
            <person name="Zuk O."/>
            <person name="Lin M.F."/>
            <person name="Parker B.J."/>
            <person name="Washietl S."/>
            <person name="Kheradpour P."/>
            <person name="Ernst J."/>
            <person name="Jordan G."/>
            <person name="Mauceli E."/>
            <person name="Ward L.D."/>
            <person name="Lowe C.B."/>
            <person name="Holloway A.K."/>
            <person name="Clamp M."/>
            <person name="Gnerre S."/>
            <person name="Alfoldi J."/>
            <person name="Beal K."/>
            <person name="Chang J."/>
            <person name="Clawson H."/>
            <person name="Cuff J."/>
            <person name="Di Palma F."/>
            <person name="Fitzgerald S."/>
            <person name="Flicek P."/>
            <person name="Guttman M."/>
            <person name="Hubisz M.J."/>
            <person name="Jaffe D.B."/>
            <person name="Jungreis I."/>
            <person name="Kent W.J."/>
            <person name="Kostka D."/>
            <person name="Lara M."/>
            <person name="Martins A.L."/>
            <person name="Massingham T."/>
            <person name="Moltke I."/>
            <person name="Raney B.J."/>
            <person name="Rasmussen M.D."/>
            <person name="Robinson J."/>
            <person name="Stark A."/>
            <person name="Vilella A.J."/>
            <person name="Wen J."/>
            <person name="Xie X."/>
            <person name="Zody M.C."/>
            <person name="Baldwin J."/>
            <person name="Bloom T."/>
            <person name="Chin C.W."/>
            <person name="Heiman D."/>
            <person name="Nicol R."/>
            <person name="Nusbaum C."/>
            <person name="Young S."/>
            <person name="Wilkinson J."/>
            <person name="Worley K.C."/>
            <person name="Kovar C.L."/>
            <person name="Muzny D.M."/>
            <person name="Gibbs R.A."/>
            <person name="Cree A."/>
            <person name="Dihn H.H."/>
            <person name="Fowler G."/>
            <person name="Jhangiani S."/>
            <person name="Joshi V."/>
            <person name="Lee S."/>
            <person name="Lewis L.R."/>
            <person name="Nazareth L.V."/>
            <person name="Okwuonu G."/>
            <person name="Santibanez J."/>
            <person name="Warren W.C."/>
            <person name="Mardis E.R."/>
            <person name="Weinstock G.M."/>
            <person name="Wilson R.K."/>
            <person name="Delehaunty K."/>
            <person name="Dooling D."/>
            <person name="Fronik C."/>
            <person name="Fulton L."/>
            <person name="Fulton B."/>
            <person name="Graves T."/>
            <person name="Minx P."/>
            <person name="Sodergren E."/>
            <person name="Birney E."/>
            <person name="Margulies E.H."/>
            <person name="Herrero J."/>
            <person name="Green E.D."/>
            <person name="Haussler D."/>
            <person name="Siepel A."/>
            <person name="Goldman N."/>
            <person name="Pollard K.S."/>
            <person name="Pedersen J.S."/>
            <person name="Lander E.S."/>
            <person name="Kellis M."/>
        </authorList>
    </citation>
    <scope>NUCLEOTIDE SEQUENCE [LARGE SCALE GENOMIC DNA]</scope>
    <source>
        <strain evidence="17">2N</strain>
    </source>
</reference>
<dbReference type="GO" id="GO:0006954">
    <property type="term" value="P:inflammatory response"/>
    <property type="evidence" value="ECO:0007669"/>
    <property type="project" value="TreeGrafter"/>
</dbReference>
<dbReference type="OrthoDB" id="6088892at2759"/>
<keyword evidence="10" id="KW-0325">Glycoprotein</keyword>
<feature type="transmembrane region" description="Helical" evidence="14">
    <location>
        <begin position="279"/>
        <end position="303"/>
    </location>
</feature>
<evidence type="ECO:0000256" key="5">
    <source>
        <dbReference type="ARBA" id="ARBA00022989"/>
    </source>
</evidence>
<sequence length="349" mass="38262">MEVNTVIPPHKSEGMNRSVVYIVVCILPVVILSVTFVLGVLGNGLVIWVAGFRMARTVTTLCYLNLAFADFFFCVTLPFFIVSGAMGGLWPFGSFLCKLTNIIMDINQHGSIFLIALIALDRCICALNPVWVQNHRTVSLAKKLIIGPWFLAVVFTLPTAVFSNTTNGPQGNVICLATFESLGSTEEEQMKVLLAIVLPLGIARFIIGFCMPLSIIFVCNGLIAVKIHGLGMMKSSRPFWVLIAVVASFFICWFPYRLIVLLIQVGIQEDETSKFTVCLLLLPLTVSLACFSSCINPVVYVFVGQNFRERLIHSLPIRLERALSEDFVQTTDTAPGSGAPAAGKELTTM</sequence>
<dbReference type="GO" id="GO:0004875">
    <property type="term" value="F:complement receptor activity"/>
    <property type="evidence" value="ECO:0007669"/>
    <property type="project" value="TreeGrafter"/>
</dbReference>
<dbReference type="FunFam" id="1.20.1070.10:FF:000034">
    <property type="entry name" value="G-protein coupled receptor 1"/>
    <property type="match status" value="1"/>
</dbReference>
<dbReference type="GeneTree" id="ENSGT01140000282544"/>
<evidence type="ECO:0000256" key="7">
    <source>
        <dbReference type="ARBA" id="ARBA00023136"/>
    </source>
</evidence>
<evidence type="ECO:0000256" key="9">
    <source>
        <dbReference type="ARBA" id="ARBA00023170"/>
    </source>
</evidence>
<dbReference type="InterPro" id="IPR000826">
    <property type="entry name" value="Formyl_rcpt-rel"/>
</dbReference>
<reference evidence="16" key="2">
    <citation type="submission" date="2025-08" db="UniProtKB">
        <authorList>
            <consortium name="Ensembl"/>
        </authorList>
    </citation>
    <scope>IDENTIFICATION</scope>
    <source>
        <strain evidence="16">2N</strain>
    </source>
</reference>
<keyword evidence="3" id="KW-0145">Chemotaxis</keyword>
<feature type="transmembrane region" description="Helical" evidence="14">
    <location>
        <begin position="20"/>
        <end position="50"/>
    </location>
</feature>
<dbReference type="GO" id="GO:0005886">
    <property type="term" value="C:plasma membrane"/>
    <property type="evidence" value="ECO:0007669"/>
    <property type="project" value="UniProtKB-SubCell"/>
</dbReference>
<name>A0A286XUL2_CAVPO</name>
<accession>A0A286XUL2</accession>
<feature type="transmembrane region" description="Helical" evidence="14">
    <location>
        <begin position="110"/>
        <end position="132"/>
    </location>
</feature>
<evidence type="ECO:0000256" key="3">
    <source>
        <dbReference type="ARBA" id="ARBA00022500"/>
    </source>
</evidence>
<dbReference type="Proteomes" id="UP000005447">
    <property type="component" value="Unassembled WGS sequence"/>
</dbReference>
<dbReference type="GO" id="GO:0004982">
    <property type="term" value="F:N-formyl peptide receptor activity"/>
    <property type="evidence" value="ECO:0007669"/>
    <property type="project" value="TreeGrafter"/>
</dbReference>
<dbReference type="InterPro" id="IPR000276">
    <property type="entry name" value="GPCR_Rhodpsn"/>
</dbReference>
<evidence type="ECO:0000313" key="17">
    <source>
        <dbReference type="Proteomes" id="UP000005447"/>
    </source>
</evidence>
<dbReference type="InterPro" id="IPR017452">
    <property type="entry name" value="GPCR_Rhodpsn_7TM"/>
</dbReference>
<dbReference type="Pfam" id="PF00001">
    <property type="entry name" value="7tm_1"/>
    <property type="match status" value="1"/>
</dbReference>
<feature type="region of interest" description="Disordered" evidence="13">
    <location>
        <begin position="330"/>
        <end position="349"/>
    </location>
</feature>
<dbReference type="KEGG" id="cpoc:100735441"/>
<keyword evidence="6" id="KW-0297">G-protein coupled receptor</keyword>
<evidence type="ECO:0000313" key="16">
    <source>
        <dbReference type="Ensembl" id="ENSCPOP00000029222.1"/>
    </source>
</evidence>
<comment type="similarity">
    <text evidence="12">Belongs to the chemokine-like receptor (CMKLR) family.</text>
</comment>
<dbReference type="GO" id="GO:0007200">
    <property type="term" value="P:phospholipase C-activating G protein-coupled receptor signaling pathway"/>
    <property type="evidence" value="ECO:0007669"/>
    <property type="project" value="TreeGrafter"/>
</dbReference>
<evidence type="ECO:0000256" key="8">
    <source>
        <dbReference type="ARBA" id="ARBA00023157"/>
    </source>
</evidence>
<dbReference type="Ensembl" id="ENSCPOT00000042536.1">
    <property type="protein sequence ID" value="ENSCPOP00000029222.1"/>
    <property type="gene ID" value="ENSCPOG00000039638.1"/>
</dbReference>